<evidence type="ECO:0000256" key="1">
    <source>
        <dbReference type="SAM" id="MobiDB-lite"/>
    </source>
</evidence>
<organism evidence="2 3">
    <name type="scientific">Tilletia walkeri</name>
    <dbReference type="NCBI Taxonomy" id="117179"/>
    <lineage>
        <taxon>Eukaryota</taxon>
        <taxon>Fungi</taxon>
        <taxon>Dikarya</taxon>
        <taxon>Basidiomycota</taxon>
        <taxon>Ustilaginomycotina</taxon>
        <taxon>Exobasidiomycetes</taxon>
        <taxon>Tilletiales</taxon>
        <taxon>Tilletiaceae</taxon>
        <taxon>Tilletia</taxon>
    </lineage>
</organism>
<dbReference type="EMBL" id="LWDG02000010">
    <property type="protein sequence ID" value="KAE8271797.1"/>
    <property type="molecule type" value="Genomic_DNA"/>
</dbReference>
<accession>A0A8X7T7H2</accession>
<name>A0A8X7T7H2_9BASI</name>
<keyword evidence="3" id="KW-1185">Reference proteome</keyword>
<evidence type="ECO:0000313" key="3">
    <source>
        <dbReference type="Proteomes" id="UP000078113"/>
    </source>
</evidence>
<feature type="compositionally biased region" description="Polar residues" evidence="1">
    <location>
        <begin position="32"/>
        <end position="45"/>
    </location>
</feature>
<feature type="region of interest" description="Disordered" evidence="1">
    <location>
        <begin position="26"/>
        <end position="87"/>
    </location>
</feature>
<reference evidence="2" key="2">
    <citation type="journal article" date="2019" name="IMA Fungus">
        <title>Genome sequencing and comparison of five Tilletia species to identify candidate genes for the detection of regulated species infecting wheat.</title>
        <authorList>
            <person name="Nguyen H.D.T."/>
            <person name="Sultana T."/>
            <person name="Kesanakurti P."/>
            <person name="Hambleton S."/>
        </authorList>
    </citation>
    <scope>NUCLEOTIDE SEQUENCE</scope>
    <source>
        <strain evidence="2">DAOMC 236422</strain>
    </source>
</reference>
<gene>
    <name evidence="2" type="ORF">A4X09_0g543</name>
</gene>
<proteinExistence type="predicted"/>
<comment type="caution">
    <text evidence="2">The sequence shown here is derived from an EMBL/GenBank/DDBJ whole genome shotgun (WGS) entry which is preliminary data.</text>
</comment>
<protein>
    <submittedName>
        <fullName evidence="2">Uncharacterized protein</fullName>
    </submittedName>
</protein>
<dbReference type="AlphaFoldDB" id="A0A8X7T7H2"/>
<dbReference type="Proteomes" id="UP000078113">
    <property type="component" value="Unassembled WGS sequence"/>
</dbReference>
<evidence type="ECO:0000313" key="2">
    <source>
        <dbReference type="EMBL" id="KAE8271797.1"/>
    </source>
</evidence>
<sequence length="87" mass="9460">MRNGMGMPRSSSSELLTDFLLSPVSSLVDPASSHSQGQLNPSSGPRKSPNHLIKSGKTHKANKKDKGAPALRRIRNQDTHSSLSKRR</sequence>
<reference evidence="2" key="1">
    <citation type="submission" date="2016-04" db="EMBL/GenBank/DDBJ databases">
        <authorList>
            <person name="Nguyen H.D."/>
            <person name="Samba Siva P."/>
            <person name="Cullis J."/>
            <person name="Levesque C.A."/>
            <person name="Hambleton S."/>
        </authorList>
    </citation>
    <scope>NUCLEOTIDE SEQUENCE</scope>
    <source>
        <strain evidence="2">DAOMC 236422</strain>
    </source>
</reference>
<feature type="compositionally biased region" description="Basic residues" evidence="1">
    <location>
        <begin position="54"/>
        <end position="63"/>
    </location>
</feature>